<dbReference type="InterPro" id="IPR039420">
    <property type="entry name" value="WalR-like"/>
</dbReference>
<feature type="DNA-binding region" description="OmpR/PhoB-type" evidence="9">
    <location>
        <begin position="128"/>
        <end position="227"/>
    </location>
</feature>
<dbReference type="OrthoDB" id="9790454at2"/>
<dbReference type="Proteomes" id="UP000199652">
    <property type="component" value="Unassembled WGS sequence"/>
</dbReference>
<evidence type="ECO:0000256" key="6">
    <source>
        <dbReference type="ARBA" id="ARBA00023163"/>
    </source>
</evidence>
<keyword evidence="13" id="KW-1185">Reference proteome</keyword>
<dbReference type="GO" id="GO:0006355">
    <property type="term" value="P:regulation of DNA-templated transcription"/>
    <property type="evidence" value="ECO:0007669"/>
    <property type="project" value="InterPro"/>
</dbReference>
<evidence type="ECO:0000256" key="1">
    <source>
        <dbReference type="ARBA" id="ARBA00018672"/>
    </source>
</evidence>
<dbReference type="InterPro" id="IPR001789">
    <property type="entry name" value="Sig_transdc_resp-reg_receiver"/>
</dbReference>
<keyword evidence="3" id="KW-0902">Two-component regulatory system</keyword>
<dbReference type="Gene3D" id="6.10.250.690">
    <property type="match status" value="1"/>
</dbReference>
<keyword evidence="4" id="KW-0805">Transcription regulation</keyword>
<feature type="domain" description="Response regulatory" evidence="10">
    <location>
        <begin position="3"/>
        <end position="116"/>
    </location>
</feature>
<dbReference type="PROSITE" id="PS51755">
    <property type="entry name" value="OMPR_PHOB"/>
    <property type="match status" value="1"/>
</dbReference>
<evidence type="ECO:0000313" key="13">
    <source>
        <dbReference type="Proteomes" id="UP000199652"/>
    </source>
</evidence>
<dbReference type="SMART" id="SM00862">
    <property type="entry name" value="Trans_reg_C"/>
    <property type="match status" value="1"/>
</dbReference>
<dbReference type="GO" id="GO:0000156">
    <property type="term" value="F:phosphorelay response regulator activity"/>
    <property type="evidence" value="ECO:0007669"/>
    <property type="project" value="TreeGrafter"/>
</dbReference>
<dbReference type="InterPro" id="IPR036388">
    <property type="entry name" value="WH-like_DNA-bd_sf"/>
</dbReference>
<dbReference type="PROSITE" id="PS50110">
    <property type="entry name" value="RESPONSE_REGULATORY"/>
    <property type="match status" value="1"/>
</dbReference>
<feature type="domain" description="OmpR/PhoB-type" evidence="11">
    <location>
        <begin position="128"/>
        <end position="227"/>
    </location>
</feature>
<dbReference type="AlphaFoldDB" id="A0A1H3AMM2"/>
<protein>
    <recommendedName>
        <fullName evidence="1">Stage 0 sporulation protein A homolog</fullName>
    </recommendedName>
</protein>
<dbReference type="FunFam" id="1.10.10.10:FF:000018">
    <property type="entry name" value="DNA-binding response regulator ResD"/>
    <property type="match status" value="1"/>
</dbReference>
<dbReference type="SUPFAM" id="SSF52172">
    <property type="entry name" value="CheY-like"/>
    <property type="match status" value="1"/>
</dbReference>
<dbReference type="GO" id="GO:0005829">
    <property type="term" value="C:cytosol"/>
    <property type="evidence" value="ECO:0007669"/>
    <property type="project" value="TreeGrafter"/>
</dbReference>
<keyword evidence="2 8" id="KW-0597">Phosphoprotein</keyword>
<dbReference type="RefSeq" id="WP_090242312.1">
    <property type="nucleotide sequence ID" value="NZ_FNOU01000001.1"/>
</dbReference>
<keyword evidence="6" id="KW-0804">Transcription</keyword>
<dbReference type="GO" id="GO:0032993">
    <property type="term" value="C:protein-DNA complex"/>
    <property type="evidence" value="ECO:0007669"/>
    <property type="project" value="TreeGrafter"/>
</dbReference>
<sequence>MPNLLIADDNPQICSILEEYAKLEGFTVYTAADGKAALDAYHAHPMDMILLDVMMPLKDGFEVCRTIRRESTVPIIMVTARGEDFERIMGLDIGADDYIVKPFSPGEVMARVRAILRRLDTTKEDALQETCTLDNLVLNLTNYEATVDGNPLSLTKKELELLWLMATHPDRVYTRDNLLDQVWGYDYFGDTRTVDSHIKRLRAKIDHFPHPHWQIKTVWGVGYKFEVCPDDAEN</sequence>
<evidence type="ECO:0000256" key="4">
    <source>
        <dbReference type="ARBA" id="ARBA00023015"/>
    </source>
</evidence>
<dbReference type="Pfam" id="PF00486">
    <property type="entry name" value="Trans_reg_C"/>
    <property type="match status" value="1"/>
</dbReference>
<evidence type="ECO:0000259" key="11">
    <source>
        <dbReference type="PROSITE" id="PS51755"/>
    </source>
</evidence>
<evidence type="ECO:0000313" key="12">
    <source>
        <dbReference type="EMBL" id="SDX30404.1"/>
    </source>
</evidence>
<gene>
    <name evidence="12" type="ORF">SAMN04488579_10189</name>
</gene>
<evidence type="ECO:0000256" key="5">
    <source>
        <dbReference type="ARBA" id="ARBA00023125"/>
    </source>
</evidence>
<evidence type="ECO:0000256" key="2">
    <source>
        <dbReference type="ARBA" id="ARBA00022553"/>
    </source>
</evidence>
<dbReference type="Gene3D" id="3.40.50.2300">
    <property type="match status" value="1"/>
</dbReference>
<dbReference type="PANTHER" id="PTHR48111">
    <property type="entry name" value="REGULATOR OF RPOS"/>
    <property type="match status" value="1"/>
</dbReference>
<accession>A0A1H3AMM2</accession>
<feature type="modified residue" description="4-aspartylphosphate" evidence="8">
    <location>
        <position position="52"/>
    </location>
</feature>
<dbReference type="EMBL" id="FNOU01000001">
    <property type="protein sequence ID" value="SDX30404.1"/>
    <property type="molecule type" value="Genomic_DNA"/>
</dbReference>
<evidence type="ECO:0000256" key="9">
    <source>
        <dbReference type="PROSITE-ProRule" id="PRU01091"/>
    </source>
</evidence>
<proteinExistence type="predicted"/>
<dbReference type="InterPro" id="IPR001867">
    <property type="entry name" value="OmpR/PhoB-type_DNA-bd"/>
</dbReference>
<comment type="function">
    <text evidence="7">May play the central regulatory role in sporulation. It may be an element of the effector pathway responsible for the activation of sporulation genes in response to nutritional stress. Spo0A may act in concert with spo0H (a sigma factor) to control the expression of some genes that are critical to the sporulation process.</text>
</comment>
<dbReference type="FunFam" id="3.40.50.2300:FF:000001">
    <property type="entry name" value="DNA-binding response regulator PhoB"/>
    <property type="match status" value="1"/>
</dbReference>
<dbReference type="CDD" id="cd00383">
    <property type="entry name" value="trans_reg_C"/>
    <property type="match status" value="1"/>
</dbReference>
<name>A0A1H3AMM2_EUBBA</name>
<evidence type="ECO:0000259" key="10">
    <source>
        <dbReference type="PROSITE" id="PS50110"/>
    </source>
</evidence>
<keyword evidence="5 9" id="KW-0238">DNA-binding</keyword>
<dbReference type="SMART" id="SM00448">
    <property type="entry name" value="REC"/>
    <property type="match status" value="1"/>
</dbReference>
<dbReference type="STRING" id="1528.SAMN04488579_10189"/>
<dbReference type="GO" id="GO:0000976">
    <property type="term" value="F:transcription cis-regulatory region binding"/>
    <property type="evidence" value="ECO:0007669"/>
    <property type="project" value="TreeGrafter"/>
</dbReference>
<evidence type="ECO:0000256" key="7">
    <source>
        <dbReference type="ARBA" id="ARBA00024867"/>
    </source>
</evidence>
<dbReference type="Gene3D" id="1.10.10.10">
    <property type="entry name" value="Winged helix-like DNA-binding domain superfamily/Winged helix DNA-binding domain"/>
    <property type="match status" value="1"/>
</dbReference>
<reference evidence="13" key="1">
    <citation type="submission" date="2016-10" db="EMBL/GenBank/DDBJ databases">
        <authorList>
            <person name="Varghese N."/>
            <person name="Submissions S."/>
        </authorList>
    </citation>
    <scope>NUCLEOTIDE SEQUENCE [LARGE SCALE GENOMIC DNA]</scope>
    <source>
        <strain evidence="13">VPI 5359</strain>
    </source>
</reference>
<dbReference type="PANTHER" id="PTHR48111:SF1">
    <property type="entry name" value="TWO-COMPONENT RESPONSE REGULATOR ORR33"/>
    <property type="match status" value="1"/>
</dbReference>
<organism evidence="12 13">
    <name type="scientific">Eubacterium barkeri</name>
    <name type="common">Clostridium barkeri</name>
    <dbReference type="NCBI Taxonomy" id="1528"/>
    <lineage>
        <taxon>Bacteria</taxon>
        <taxon>Bacillati</taxon>
        <taxon>Bacillota</taxon>
        <taxon>Clostridia</taxon>
        <taxon>Eubacteriales</taxon>
        <taxon>Eubacteriaceae</taxon>
        <taxon>Eubacterium</taxon>
    </lineage>
</organism>
<dbReference type="InterPro" id="IPR011006">
    <property type="entry name" value="CheY-like_superfamily"/>
</dbReference>
<evidence type="ECO:0000256" key="8">
    <source>
        <dbReference type="PROSITE-ProRule" id="PRU00169"/>
    </source>
</evidence>
<dbReference type="Pfam" id="PF00072">
    <property type="entry name" value="Response_reg"/>
    <property type="match status" value="1"/>
</dbReference>
<evidence type="ECO:0000256" key="3">
    <source>
        <dbReference type="ARBA" id="ARBA00023012"/>
    </source>
</evidence>